<dbReference type="Proteomes" id="UP001375812">
    <property type="component" value="Unassembled WGS sequence"/>
</dbReference>
<keyword evidence="2" id="KW-1185">Reference proteome</keyword>
<gene>
    <name evidence="1" type="ORF">WH297_25640</name>
</gene>
<protein>
    <submittedName>
        <fullName evidence="1">Uncharacterized protein</fullName>
    </submittedName>
</protein>
<reference evidence="1 2" key="1">
    <citation type="submission" date="2023-12" db="EMBL/GenBank/DDBJ databases">
        <title>Gut-associated functions are favored during microbiome assembly across C. elegans life.</title>
        <authorList>
            <person name="Zimmermann J."/>
        </authorList>
    </citation>
    <scope>NUCLEOTIDE SEQUENCE [LARGE SCALE GENOMIC DNA]</scope>
    <source>
        <strain evidence="1 2">MYb71</strain>
    </source>
</reference>
<dbReference type="RefSeq" id="WP_146114507.1">
    <property type="nucleotide sequence ID" value="NZ_JBBGZH010000003.1"/>
</dbReference>
<dbReference type="EMBL" id="JBBGZH010000003">
    <property type="protein sequence ID" value="MEJ5023077.1"/>
    <property type="molecule type" value="Genomic_DNA"/>
</dbReference>
<evidence type="ECO:0000313" key="1">
    <source>
        <dbReference type="EMBL" id="MEJ5023077.1"/>
    </source>
</evidence>
<name>A0ABU8PLF2_9HYPH</name>
<proteinExistence type="predicted"/>
<organism evidence="1 2">
    <name type="scientific">Ochrobactrum vermis</name>
    <dbReference type="NCBI Taxonomy" id="1827297"/>
    <lineage>
        <taxon>Bacteria</taxon>
        <taxon>Pseudomonadati</taxon>
        <taxon>Pseudomonadota</taxon>
        <taxon>Alphaproteobacteria</taxon>
        <taxon>Hyphomicrobiales</taxon>
        <taxon>Brucellaceae</taxon>
        <taxon>Brucella/Ochrobactrum group</taxon>
        <taxon>Ochrobactrum</taxon>
    </lineage>
</organism>
<accession>A0ABU8PLF2</accession>
<sequence>MAEDVRIVIGGESFILPQVAIDRTWNGGFQVWIGVYGSTGELLKSREICPLLTRQWSRSICESAFSPLYQSLPDRLAIMRPSALPIYGNAFLADTNQSKYDVVAGIQFSLEKANLACSNATSIGHRFCFAGIGLDNGLIALWNAEDRSNDNRMGKMVQSFVKNAIGLTEDFSTLDRDAVKLRKPFAPCFAGQPYDKKTMARVQDYADLLTCTPGQ</sequence>
<comment type="caution">
    <text evidence="1">The sequence shown here is derived from an EMBL/GenBank/DDBJ whole genome shotgun (WGS) entry which is preliminary data.</text>
</comment>
<evidence type="ECO:0000313" key="2">
    <source>
        <dbReference type="Proteomes" id="UP001375812"/>
    </source>
</evidence>